<dbReference type="PANTHER" id="PTHR35891:SF2">
    <property type="entry name" value="THIOL:DISULFIDE INTERCHANGE PROTEIN DSBA"/>
    <property type="match status" value="1"/>
</dbReference>
<accession>A0A728K722</accession>
<dbReference type="GO" id="GO:0015036">
    <property type="term" value="F:disulfide oxidoreductase activity"/>
    <property type="evidence" value="ECO:0007669"/>
    <property type="project" value="UniProtKB-ARBA"/>
</dbReference>
<dbReference type="CDD" id="cd03019">
    <property type="entry name" value="DsbA_DsbA"/>
    <property type="match status" value="1"/>
</dbReference>
<keyword evidence="6" id="KW-0676">Redox-active center</keyword>
<dbReference type="PANTHER" id="PTHR35891">
    <property type="entry name" value="THIOL:DISULFIDE INTERCHANGE PROTEIN DSBA"/>
    <property type="match status" value="1"/>
</dbReference>
<dbReference type="SUPFAM" id="SSF52833">
    <property type="entry name" value="Thioredoxin-like"/>
    <property type="match status" value="1"/>
</dbReference>
<keyword evidence="3 9" id="KW-0732">Signal</keyword>
<dbReference type="AlphaFoldDB" id="A0A728K722"/>
<dbReference type="PIRSF" id="PIRSF001488">
    <property type="entry name" value="Tdi_protein"/>
    <property type="match status" value="1"/>
</dbReference>
<comment type="similarity">
    <text evidence="2">Belongs to the thioredoxin family. DsbA subfamily.</text>
</comment>
<dbReference type="InterPro" id="IPR023205">
    <property type="entry name" value="DsbA/DsbL"/>
</dbReference>
<dbReference type="InterPro" id="IPR017937">
    <property type="entry name" value="Thioredoxin_CS"/>
</dbReference>
<keyword evidence="4 7" id="KW-0574">Periplasm</keyword>
<sequence length="214" mass="23388">MLKKMLLTALCCFLAMNTFTAAQAALPQEGRHYTSLTKPVENAPEVVEFFSFYCPPCAAFAGRYGVTQAVEKILPADTQMVKYHVGTIGAFGDDLTEAWSVARVLGVESLVEIPLFKAVQETRSIKSKEDIRQVFIDAGVSPEQYDAAINSMLVIAMTAKQIHAAEKFGVTGTPSFFVKGKYLIRNGSIESETEEAYGQAFSEVIRLLLKKGSA</sequence>
<proteinExistence type="inferred from homology"/>
<feature type="domain" description="Thioredoxin" evidence="10">
    <location>
        <begin position="14"/>
        <end position="154"/>
    </location>
</feature>
<dbReference type="GO" id="GO:0042597">
    <property type="term" value="C:periplasmic space"/>
    <property type="evidence" value="ECO:0007669"/>
    <property type="project" value="UniProtKB-SubCell"/>
</dbReference>
<dbReference type="EMBL" id="DAARJD010000023">
    <property type="protein sequence ID" value="HAE2645437.1"/>
    <property type="molecule type" value="Genomic_DNA"/>
</dbReference>
<feature type="signal peptide" evidence="9">
    <location>
        <begin position="1"/>
        <end position="24"/>
    </location>
</feature>
<dbReference type="InterPro" id="IPR036249">
    <property type="entry name" value="Thioredoxin-like_sf"/>
</dbReference>
<keyword evidence="5 7" id="KW-1015">Disulfide bond</keyword>
<evidence type="ECO:0000256" key="8">
    <source>
        <dbReference type="PIRSR" id="PIRSR001488-1"/>
    </source>
</evidence>
<organism evidence="11">
    <name type="scientific">Salmonella enterica</name>
    <name type="common">Salmonella choleraesuis</name>
    <dbReference type="NCBI Taxonomy" id="28901"/>
    <lineage>
        <taxon>Bacteria</taxon>
        <taxon>Pseudomonadati</taxon>
        <taxon>Pseudomonadota</taxon>
        <taxon>Gammaproteobacteria</taxon>
        <taxon>Enterobacterales</taxon>
        <taxon>Enterobacteriaceae</taxon>
        <taxon>Salmonella</taxon>
    </lineage>
</organism>
<evidence type="ECO:0000256" key="4">
    <source>
        <dbReference type="ARBA" id="ARBA00022764"/>
    </source>
</evidence>
<feature type="disulfide bond" description="Redox-active" evidence="8">
    <location>
        <begin position="54"/>
        <end position="57"/>
    </location>
</feature>
<gene>
    <name evidence="11" type="ORF">GNA85_004074</name>
</gene>
<dbReference type="InterPro" id="IPR050824">
    <property type="entry name" value="Thiol_disulfide_DsbA"/>
</dbReference>
<evidence type="ECO:0000256" key="1">
    <source>
        <dbReference type="ARBA" id="ARBA00004418"/>
    </source>
</evidence>
<dbReference type="Gene3D" id="3.40.30.10">
    <property type="entry name" value="Glutaredoxin"/>
    <property type="match status" value="1"/>
</dbReference>
<evidence type="ECO:0000256" key="6">
    <source>
        <dbReference type="ARBA" id="ARBA00023284"/>
    </source>
</evidence>
<evidence type="ECO:0000313" key="11">
    <source>
        <dbReference type="EMBL" id="HAE2645437.1"/>
    </source>
</evidence>
<evidence type="ECO:0000256" key="7">
    <source>
        <dbReference type="PIRNR" id="PIRNR001488"/>
    </source>
</evidence>
<protein>
    <recommendedName>
        <fullName evidence="7">Thiol:disulfide interchange protein</fullName>
    </recommendedName>
</protein>
<reference evidence="11" key="2">
    <citation type="submission" date="2018-07" db="EMBL/GenBank/DDBJ databases">
        <authorList>
            <consortium name="NCBI Pathogen Detection Project"/>
        </authorList>
    </citation>
    <scope>NUCLEOTIDE SEQUENCE</scope>
    <source>
        <strain evidence="11">SAL3357</strain>
    </source>
</reference>
<dbReference type="InterPro" id="IPR013766">
    <property type="entry name" value="Thioredoxin_domain"/>
</dbReference>
<dbReference type="PROSITE" id="PS51352">
    <property type="entry name" value="THIOREDOXIN_2"/>
    <property type="match status" value="1"/>
</dbReference>
<dbReference type="PROSITE" id="PS00194">
    <property type="entry name" value="THIOREDOXIN_1"/>
    <property type="match status" value="1"/>
</dbReference>
<dbReference type="InterPro" id="IPR001853">
    <property type="entry name" value="DSBA-like_thioredoxin_dom"/>
</dbReference>
<feature type="chain" id="PRO_5027589834" description="Thiol:disulfide interchange protein" evidence="9">
    <location>
        <begin position="25"/>
        <end position="214"/>
    </location>
</feature>
<evidence type="ECO:0000256" key="2">
    <source>
        <dbReference type="ARBA" id="ARBA00005791"/>
    </source>
</evidence>
<evidence type="ECO:0000259" key="10">
    <source>
        <dbReference type="PROSITE" id="PS51352"/>
    </source>
</evidence>
<comment type="caution">
    <text evidence="11">The sequence shown here is derived from an EMBL/GenBank/DDBJ whole genome shotgun (WGS) entry which is preliminary data.</text>
</comment>
<name>A0A728K722_SALER</name>
<dbReference type="Pfam" id="PF01323">
    <property type="entry name" value="DSBA"/>
    <property type="match status" value="1"/>
</dbReference>
<reference evidence="11" key="1">
    <citation type="journal article" date="2018" name="Genome Biol.">
        <title>SKESA: strategic k-mer extension for scrupulous assemblies.</title>
        <authorList>
            <person name="Souvorov A."/>
            <person name="Agarwala R."/>
            <person name="Lipman D.J."/>
        </authorList>
    </citation>
    <scope>NUCLEOTIDE SEQUENCE</scope>
    <source>
        <strain evidence="11">SAL3357</strain>
    </source>
</reference>
<evidence type="ECO:0000256" key="9">
    <source>
        <dbReference type="SAM" id="SignalP"/>
    </source>
</evidence>
<comment type="subcellular location">
    <subcellularLocation>
        <location evidence="1 7">Periplasm</location>
    </subcellularLocation>
</comment>
<evidence type="ECO:0000256" key="3">
    <source>
        <dbReference type="ARBA" id="ARBA00022729"/>
    </source>
</evidence>
<evidence type="ECO:0000256" key="5">
    <source>
        <dbReference type="ARBA" id="ARBA00023157"/>
    </source>
</evidence>